<gene>
    <name evidence="3" type="ORF">TIS948_LOCUS10705</name>
</gene>
<feature type="region of interest" description="Disordered" evidence="2">
    <location>
        <begin position="123"/>
        <end position="151"/>
    </location>
</feature>
<feature type="region of interest" description="Disordered" evidence="2">
    <location>
        <begin position="823"/>
        <end position="862"/>
    </location>
</feature>
<dbReference type="AlphaFoldDB" id="A0A817PKM7"/>
<dbReference type="PANTHER" id="PTHR23052">
    <property type="entry name" value="AXONEMAL DYNEIN LIGHT CHAIN DOMAIN-CONTAINING PROTEIN 1"/>
    <property type="match status" value="1"/>
</dbReference>
<evidence type="ECO:0000313" key="4">
    <source>
        <dbReference type="Proteomes" id="UP000663825"/>
    </source>
</evidence>
<feature type="compositionally biased region" description="Polar residues" evidence="2">
    <location>
        <begin position="123"/>
        <end position="136"/>
    </location>
</feature>
<feature type="compositionally biased region" description="Basic and acidic residues" evidence="2">
    <location>
        <begin position="828"/>
        <end position="855"/>
    </location>
</feature>
<accession>A0A817PKM7</accession>
<dbReference type="EMBL" id="CAJNXB010001449">
    <property type="protein sequence ID" value="CAF3169022.1"/>
    <property type="molecule type" value="Genomic_DNA"/>
</dbReference>
<comment type="caution">
    <text evidence="3">The sequence shown here is derived from an EMBL/GenBank/DDBJ whole genome shotgun (WGS) entry which is preliminary data.</text>
</comment>
<dbReference type="OrthoDB" id="1927454at2759"/>
<feature type="compositionally biased region" description="Basic and acidic residues" evidence="2">
    <location>
        <begin position="137"/>
        <end position="149"/>
    </location>
</feature>
<evidence type="ECO:0000256" key="1">
    <source>
        <dbReference type="SAM" id="Coils"/>
    </source>
</evidence>
<name>A0A817PKM7_9BILA</name>
<protein>
    <recommendedName>
        <fullName evidence="5">Axonemal dynein light chain domain-containing protein 1</fullName>
    </recommendedName>
</protein>
<dbReference type="Proteomes" id="UP000663825">
    <property type="component" value="Unassembled WGS sequence"/>
</dbReference>
<keyword evidence="1" id="KW-0175">Coiled coil</keyword>
<organism evidence="3 4">
    <name type="scientific">Rotaria socialis</name>
    <dbReference type="NCBI Taxonomy" id="392032"/>
    <lineage>
        <taxon>Eukaryota</taxon>
        <taxon>Metazoa</taxon>
        <taxon>Spiralia</taxon>
        <taxon>Gnathifera</taxon>
        <taxon>Rotifera</taxon>
        <taxon>Eurotatoria</taxon>
        <taxon>Bdelloidea</taxon>
        <taxon>Philodinida</taxon>
        <taxon>Philodinidae</taxon>
        <taxon>Rotaria</taxon>
    </lineage>
</organism>
<evidence type="ECO:0008006" key="5">
    <source>
        <dbReference type="Google" id="ProtNLM"/>
    </source>
</evidence>
<dbReference type="PANTHER" id="PTHR23052:SF1">
    <property type="entry name" value="AXONEMAL DYNEIN LIGHT CHAIN DOMAIN-CONTAINING PROTEIN 1"/>
    <property type="match status" value="1"/>
</dbReference>
<proteinExistence type="predicted"/>
<dbReference type="InterPro" id="IPR052845">
    <property type="entry name" value="Axonemal_dynein_LC_domain"/>
</dbReference>
<evidence type="ECO:0000256" key="2">
    <source>
        <dbReference type="SAM" id="MobiDB-lite"/>
    </source>
</evidence>
<feature type="coiled-coil region" evidence="1">
    <location>
        <begin position="933"/>
        <end position="974"/>
    </location>
</feature>
<evidence type="ECO:0000313" key="3">
    <source>
        <dbReference type="EMBL" id="CAF3169022.1"/>
    </source>
</evidence>
<sequence>MSIVEVHQQETNGNKSNSACVLPQLRGQSQRPTGRAENDFLPHELMVALRQTALPAEYLGPPGVGNANKLLRQMPPGASRRPDNAWHFPRQRDKYRFLLEQNPCTCGAGHDISFLCEVATTTLTQEQQSKPSASQRTTDKSAIRAKKNEAQPQQDIILPESIIPDEFRLVKNVGVTPIEVYDEKHTTVTEEHVNHVTVFPSLKPVGRTQVLKLRHTMDALLEKITIEDCDLHGQTQLHNLLELIKEEQNIYNIVFHEIIRQVSVECKDRGELLCRLRERYSSLLSRVPRQIKSLHEELIAQRALDRRLAEQLIQFKTTVGTLMLELEDVREHDRRVTEEAEIAQRDLQQALTESQKNASLLTEYHELYDLQRKRLEKQISLIASEKELWRGAAHTIALKVIVEHKLATSKRLSLAEQTWYTLATHFSIYLMDKDTIELTDVHKSANIWREVVETFDREQGQREFETTKNLTRLIKSIETLRIAFRQDHFDLEGKLSQVPDPRKVIEYLNEIKRWEDSCTHEIEKFGGDTVLINEERMKKADRQLKKWIDMTERLLSRHPSTNSGDNTEQQALRDLFENISILHSQYRIRMTGENGLAQTVIFFSNVLESWNSKFNTYAYTGGKISEGEWLAFYSQMDEWLEGINKAVAFVGKSTKDSSDELDEQKKGNAVKNVVEATAVLQQANKGLVSLRHYVESHNGRITDETLQLDSNMVHWLIQILIDLAPNQPKLSREGLDHLEASRGLTENLIKTQKKLCEQINSITKHIVKCCAALTAEEMFTKQLHKESDAEKEVLDLKRMQDECYDWIYTSKILLAELTNDESLVDTSPPKREVERPSTKDQSDWPDISSERRKDDDDTIGAEHVSFEAISRGGLTERRRLGRSGGDDDGASSIASKSAKVGFDALRTIAQLQQQLASIASKSAKVGFDALRTIAQLQQQLAEAEARAAGLQEKSMSLDVALRDANQRIQQLEANQHVEKK</sequence>
<reference evidence="3" key="1">
    <citation type="submission" date="2021-02" db="EMBL/GenBank/DDBJ databases">
        <authorList>
            <person name="Nowell W R."/>
        </authorList>
    </citation>
    <scope>NUCLEOTIDE SEQUENCE</scope>
</reference>